<feature type="domain" description="F-box" evidence="1">
    <location>
        <begin position="108"/>
        <end position="155"/>
    </location>
</feature>
<dbReference type="InterPro" id="IPR001810">
    <property type="entry name" value="F-box_dom"/>
</dbReference>
<comment type="caution">
    <text evidence="2">The sequence shown here is derived from an EMBL/GenBank/DDBJ whole genome shotgun (WGS) entry which is preliminary data.</text>
</comment>
<dbReference type="Gene3D" id="1.20.1280.50">
    <property type="match status" value="1"/>
</dbReference>
<dbReference type="OrthoDB" id="3219396at2759"/>
<keyword evidence="3" id="KW-1185">Reference proteome</keyword>
<dbReference type="EMBL" id="JACXVP010000005">
    <property type="protein sequence ID" value="KAG5607028.1"/>
    <property type="molecule type" value="Genomic_DNA"/>
</dbReference>
<organism evidence="2 3">
    <name type="scientific">Solanum commersonii</name>
    <name type="common">Commerson's wild potato</name>
    <name type="synonym">Commerson's nightshade</name>
    <dbReference type="NCBI Taxonomy" id="4109"/>
    <lineage>
        <taxon>Eukaryota</taxon>
        <taxon>Viridiplantae</taxon>
        <taxon>Streptophyta</taxon>
        <taxon>Embryophyta</taxon>
        <taxon>Tracheophyta</taxon>
        <taxon>Spermatophyta</taxon>
        <taxon>Magnoliopsida</taxon>
        <taxon>eudicotyledons</taxon>
        <taxon>Gunneridae</taxon>
        <taxon>Pentapetalae</taxon>
        <taxon>asterids</taxon>
        <taxon>lamiids</taxon>
        <taxon>Solanales</taxon>
        <taxon>Solanaceae</taxon>
        <taxon>Solanoideae</taxon>
        <taxon>Solaneae</taxon>
        <taxon>Solanum</taxon>
    </lineage>
</organism>
<dbReference type="Proteomes" id="UP000824120">
    <property type="component" value="Chromosome 5"/>
</dbReference>
<gene>
    <name evidence="2" type="ORF">H5410_028520</name>
</gene>
<evidence type="ECO:0000313" key="2">
    <source>
        <dbReference type="EMBL" id="KAG5607028.1"/>
    </source>
</evidence>
<dbReference type="InterPro" id="IPR036047">
    <property type="entry name" value="F-box-like_dom_sf"/>
</dbReference>
<dbReference type="SUPFAM" id="SSF81383">
    <property type="entry name" value="F-box domain"/>
    <property type="match status" value="1"/>
</dbReference>
<reference evidence="2 3" key="1">
    <citation type="submission" date="2020-09" db="EMBL/GenBank/DDBJ databases">
        <title>De no assembly of potato wild relative species, Solanum commersonii.</title>
        <authorList>
            <person name="Cho K."/>
        </authorList>
    </citation>
    <scope>NUCLEOTIDE SEQUENCE [LARGE SCALE GENOMIC DNA]</scope>
    <source>
        <strain evidence="2">LZ3.2</strain>
        <tissue evidence="2">Leaf</tissue>
    </source>
</reference>
<protein>
    <recommendedName>
        <fullName evidence="1">F-box domain-containing protein</fullName>
    </recommendedName>
</protein>
<dbReference type="AlphaFoldDB" id="A0A9J5Z6D6"/>
<dbReference type="PANTHER" id="PTHR31672">
    <property type="entry name" value="BNACNNG10540D PROTEIN"/>
    <property type="match status" value="1"/>
</dbReference>
<name>A0A9J5Z6D6_SOLCO</name>
<accession>A0A9J5Z6D6</accession>
<dbReference type="CDD" id="cd22157">
    <property type="entry name" value="F-box_AtFBW1-like"/>
    <property type="match status" value="1"/>
</dbReference>
<dbReference type="SMART" id="SM00256">
    <property type="entry name" value="FBOX"/>
    <property type="match status" value="1"/>
</dbReference>
<dbReference type="FunFam" id="1.20.1280.50:FF:000030">
    <property type="entry name" value="F-box/kelch-repeat protein At3g61590"/>
    <property type="match status" value="1"/>
</dbReference>
<proteinExistence type="predicted"/>
<sequence length="377" mass="43281">MRLLSKKVGVAFVIRQFVEAIEMVWTCEKRRSCEAARNFNYGLAQSGGKNYVEEADDECLLRKLRFLSLFIIMEGEASWFSHCPDDTVEPDSFSSELKYEDEKQVSSVLVDLILPDDLLERILARLPIASIFRAGCVCKRWHEIVKSGRFLWNSSRLLSHKPWYFMFTSSEKPIGYAYDPTFRKWYVIELPCIWTSSCFISSSCGLFCFMDNSRTDQLYVCNPITKCCKNLEEPPGFNFSDYNALAMVVDRKTRCYSVTIVKSKRIPENFFQCDVSIDIYDSGTTMWMTCLTDVLTGWRGGDESVICDGVLYIMIYSTGIGGSENHHGLITYNLSSRSCTMLMSRFIPGPCCLYVWSSNEPQRKVSNGRRDREARLS</sequence>
<dbReference type="PROSITE" id="PS50181">
    <property type="entry name" value="FBOX"/>
    <property type="match status" value="1"/>
</dbReference>
<evidence type="ECO:0000259" key="1">
    <source>
        <dbReference type="PROSITE" id="PS50181"/>
    </source>
</evidence>
<dbReference type="InterPro" id="IPR050796">
    <property type="entry name" value="SCF_F-box_component"/>
</dbReference>
<evidence type="ECO:0000313" key="3">
    <source>
        <dbReference type="Proteomes" id="UP000824120"/>
    </source>
</evidence>
<dbReference type="Pfam" id="PF00646">
    <property type="entry name" value="F-box"/>
    <property type="match status" value="1"/>
</dbReference>